<name>A0A1W1BZV2_9ZZZZ</name>
<dbReference type="InterPro" id="IPR015943">
    <property type="entry name" value="WD40/YVTN_repeat-like_dom_sf"/>
</dbReference>
<sequence>MRYIVVYFLLFSTLFAQKLIEPLHIYKVPKGLATDLLYNNGTLYIATDVGKVDIFSTKTKKEIASITLSKIKDFMGDKIDSKIFAIDMLENRLLILSQDNGGYSRVALYQNKQLKQIISQKERLNIIKAKFIDKNNILIALISNDIISYNITTKKINWDTQASMSKFSSFALNNKRTEVAVADESGDVHIINVKNGKIVKNLTGQNVDNLFSIDFKGNIVLTGGQDRRAAIYNLNTSEKYYETSKFFIYGVGLSPSGKIAAYSCDIHNNIKLFSTKNRVSLGKYKATKAVVNGIYFINEKEFFVYSNSANVGYYQVK</sequence>
<evidence type="ECO:0000313" key="1">
    <source>
        <dbReference type="EMBL" id="SFV58992.1"/>
    </source>
</evidence>
<gene>
    <name evidence="1" type="ORF">MNB_SM-5-970</name>
</gene>
<reference evidence="1" key="1">
    <citation type="submission" date="2016-10" db="EMBL/GenBank/DDBJ databases">
        <authorList>
            <person name="de Groot N.N."/>
        </authorList>
    </citation>
    <scope>NUCLEOTIDE SEQUENCE</scope>
</reference>
<dbReference type="AlphaFoldDB" id="A0A1W1BZV2"/>
<proteinExistence type="predicted"/>
<dbReference type="EMBL" id="FPHH01000052">
    <property type="protein sequence ID" value="SFV58992.1"/>
    <property type="molecule type" value="Genomic_DNA"/>
</dbReference>
<dbReference type="Gene3D" id="2.130.10.10">
    <property type="entry name" value="YVTN repeat-like/Quinoprotein amine dehydrogenase"/>
    <property type="match status" value="1"/>
</dbReference>
<accession>A0A1W1BZV2</accession>
<protein>
    <submittedName>
        <fullName evidence="1">Periplasmic nitrate reductase component NapL</fullName>
    </submittedName>
</protein>
<organism evidence="1">
    <name type="scientific">hydrothermal vent metagenome</name>
    <dbReference type="NCBI Taxonomy" id="652676"/>
    <lineage>
        <taxon>unclassified sequences</taxon>
        <taxon>metagenomes</taxon>
        <taxon>ecological metagenomes</taxon>
    </lineage>
</organism>
<dbReference type="InterPro" id="IPR036322">
    <property type="entry name" value="WD40_repeat_dom_sf"/>
</dbReference>
<dbReference type="SUPFAM" id="SSF50978">
    <property type="entry name" value="WD40 repeat-like"/>
    <property type="match status" value="1"/>
</dbReference>